<sequence length="218" mass="24516">MPVKKIAVLISGSGTNLQVIIDAILQKKLNAEIKIVISNNKDAYGLVRAEKQGIKNMFISTRDLTCEEYSEKLLEIFNKEEIDFVVLAGFLKILSKDLVMQYKNRIINIHPSLIPSFCGKGYYGIKVHEKAIEYGVKVTGATVHFVDENADTGPIIEQRAVDVDDFDTAKSLQQKVLVIEHEILVSSLKKLCNDELKVIGRRVIKKGDKDEKSIDKRI</sequence>
<feature type="active site" description="Proton donor" evidence="4">
    <location>
        <position position="110"/>
    </location>
</feature>
<dbReference type="AlphaFoldDB" id="A0A4Z0DA75"/>
<dbReference type="UniPathway" id="UPA00074">
    <property type="reaction ID" value="UER00126"/>
</dbReference>
<feature type="site" description="Raises pKa of active site His" evidence="4">
    <location>
        <position position="151"/>
    </location>
</feature>
<dbReference type="Pfam" id="PF00551">
    <property type="entry name" value="Formyl_trans_N"/>
    <property type="match status" value="1"/>
</dbReference>
<comment type="caution">
    <text evidence="6">The sequence shown here is derived from an EMBL/GenBank/DDBJ whole genome shotgun (WGS) entry which is preliminary data.</text>
</comment>
<dbReference type="Proteomes" id="UP000298381">
    <property type="component" value="Unassembled WGS sequence"/>
</dbReference>
<dbReference type="OrthoDB" id="9806170at2"/>
<evidence type="ECO:0000256" key="1">
    <source>
        <dbReference type="ARBA" id="ARBA00005054"/>
    </source>
</evidence>
<feature type="binding site" evidence="4">
    <location>
        <position position="62"/>
    </location>
    <ligand>
        <name>(6R)-10-formyltetrahydrofolate</name>
        <dbReference type="ChEBI" id="CHEBI:195366"/>
    </ligand>
</feature>
<dbReference type="RefSeq" id="WP_135269994.1">
    <property type="nucleotide sequence ID" value="NZ_SRIB01000001.1"/>
</dbReference>
<dbReference type="PANTHER" id="PTHR43369">
    <property type="entry name" value="PHOSPHORIBOSYLGLYCINAMIDE FORMYLTRANSFERASE"/>
    <property type="match status" value="1"/>
</dbReference>
<dbReference type="EMBL" id="SRIB01000001">
    <property type="protein sequence ID" value="TFZ41763.1"/>
    <property type="molecule type" value="Genomic_DNA"/>
</dbReference>
<dbReference type="PANTHER" id="PTHR43369:SF2">
    <property type="entry name" value="PHOSPHORIBOSYLGLYCINAMIDE FORMYLTRANSFERASE"/>
    <property type="match status" value="1"/>
</dbReference>
<evidence type="ECO:0000313" key="6">
    <source>
        <dbReference type="EMBL" id="TFZ41763.1"/>
    </source>
</evidence>
<dbReference type="EC" id="2.1.2.2" evidence="4"/>
<name>A0A4Z0DA75_9FIRM</name>
<comment type="catalytic activity">
    <reaction evidence="4">
        <text>N(1)-(5-phospho-beta-D-ribosyl)glycinamide + (6R)-10-formyltetrahydrofolate = N(2)-formyl-N(1)-(5-phospho-beta-D-ribosyl)glycinamide + (6S)-5,6,7,8-tetrahydrofolate + H(+)</text>
        <dbReference type="Rhea" id="RHEA:15053"/>
        <dbReference type="ChEBI" id="CHEBI:15378"/>
        <dbReference type="ChEBI" id="CHEBI:57453"/>
        <dbReference type="ChEBI" id="CHEBI:143788"/>
        <dbReference type="ChEBI" id="CHEBI:147286"/>
        <dbReference type="ChEBI" id="CHEBI:195366"/>
        <dbReference type="EC" id="2.1.2.2"/>
    </reaction>
</comment>
<keyword evidence="3 4" id="KW-0658">Purine biosynthesis</keyword>
<comment type="pathway">
    <text evidence="1 4">Purine metabolism; IMP biosynthesis via de novo pathway; N(2)-formyl-N(1)-(5-phospho-D-ribosyl)glycinamide from N(1)-(5-phospho-D-ribosyl)glycinamide (10-formyl THF route): step 1/1.</text>
</comment>
<evidence type="ECO:0000259" key="5">
    <source>
        <dbReference type="Pfam" id="PF00551"/>
    </source>
</evidence>
<feature type="binding site" evidence="4">
    <location>
        <begin position="91"/>
        <end position="94"/>
    </location>
    <ligand>
        <name>(6R)-10-formyltetrahydrofolate</name>
        <dbReference type="ChEBI" id="CHEBI:195366"/>
    </ligand>
</feature>
<feature type="binding site" evidence="4">
    <location>
        <begin position="14"/>
        <end position="16"/>
    </location>
    <ligand>
        <name>N(1)-(5-phospho-beta-D-ribosyl)glycinamide</name>
        <dbReference type="ChEBI" id="CHEBI:143788"/>
    </ligand>
</feature>
<feature type="binding site" evidence="4">
    <location>
        <position position="108"/>
    </location>
    <ligand>
        <name>(6R)-10-formyltetrahydrofolate</name>
        <dbReference type="ChEBI" id="CHEBI:195366"/>
    </ligand>
</feature>
<proteinExistence type="inferred from homology"/>
<reference evidence="6 7" key="1">
    <citation type="submission" date="2019-03" db="EMBL/GenBank/DDBJ databases">
        <title>Draft genome sequence data and analysis of a Fermenting Bacterium, Soehngenia longevitae strain 1933PT, isolated from petroleum reservoir in Azerbaijan.</title>
        <authorList>
            <person name="Grouzdev D.S."/>
            <person name="Bidzhieva S.K."/>
            <person name="Sokolova D.S."/>
            <person name="Tourova T.P."/>
            <person name="Poltaraus A.B."/>
            <person name="Nazina T.N."/>
        </authorList>
    </citation>
    <scope>NUCLEOTIDE SEQUENCE [LARGE SCALE GENOMIC DNA]</scope>
    <source>
        <strain evidence="6 7">1933P</strain>
    </source>
</reference>
<protein>
    <recommendedName>
        <fullName evidence="4">Phosphoribosylglycinamide formyltransferase</fullName>
        <ecNumber evidence="4">2.1.2.2</ecNumber>
    </recommendedName>
    <alternativeName>
        <fullName evidence="4">5'-phosphoribosylglycinamide transformylase</fullName>
    </alternativeName>
    <alternativeName>
        <fullName evidence="4">GAR transformylase</fullName>
        <shortName evidence="4">GART</shortName>
    </alternativeName>
</protein>
<feature type="domain" description="Formyl transferase N-terminal" evidence="5">
    <location>
        <begin position="4"/>
        <end position="187"/>
    </location>
</feature>
<dbReference type="GO" id="GO:0006189">
    <property type="term" value="P:'de novo' IMP biosynthetic process"/>
    <property type="evidence" value="ECO:0007669"/>
    <property type="project" value="UniProtKB-UniRule"/>
</dbReference>
<comment type="function">
    <text evidence="4">Catalyzes the transfer of a formyl group from 10-formyltetrahydrofolate to 5-phospho-ribosyl-glycinamide (GAR), producing 5-phospho-ribosyl-N-formylglycinamide (FGAR) and tetrahydrofolate.</text>
</comment>
<keyword evidence="7" id="KW-1185">Reference proteome</keyword>
<dbReference type="Gene3D" id="3.40.50.170">
    <property type="entry name" value="Formyl transferase, N-terminal domain"/>
    <property type="match status" value="1"/>
</dbReference>
<comment type="similarity">
    <text evidence="4">Belongs to the GART family.</text>
</comment>
<dbReference type="SUPFAM" id="SSF53328">
    <property type="entry name" value="Formyltransferase"/>
    <property type="match status" value="1"/>
</dbReference>
<organism evidence="6 7">
    <name type="scientific">Soehngenia longivitae</name>
    <dbReference type="NCBI Taxonomy" id="2562294"/>
    <lineage>
        <taxon>Bacteria</taxon>
        <taxon>Bacillati</taxon>
        <taxon>Bacillota</taxon>
        <taxon>Tissierellia</taxon>
        <taxon>Tissierellales</taxon>
        <taxon>Tissierellaceae</taxon>
        <taxon>Soehngenia</taxon>
    </lineage>
</organism>
<evidence type="ECO:0000256" key="2">
    <source>
        <dbReference type="ARBA" id="ARBA00022679"/>
    </source>
</evidence>
<evidence type="ECO:0000256" key="4">
    <source>
        <dbReference type="HAMAP-Rule" id="MF_01930"/>
    </source>
</evidence>
<accession>A0A4Z0DA75</accession>
<dbReference type="HAMAP" id="MF_01930">
    <property type="entry name" value="PurN"/>
    <property type="match status" value="1"/>
</dbReference>
<dbReference type="InterPro" id="IPR036477">
    <property type="entry name" value="Formyl_transf_N_sf"/>
</dbReference>
<dbReference type="GO" id="GO:0004644">
    <property type="term" value="F:phosphoribosylglycinamide formyltransferase activity"/>
    <property type="evidence" value="ECO:0007669"/>
    <property type="project" value="UniProtKB-UniRule"/>
</dbReference>
<dbReference type="InterPro" id="IPR004607">
    <property type="entry name" value="GART"/>
</dbReference>
<keyword evidence="2 4" id="KW-0808">Transferase</keyword>
<dbReference type="GO" id="GO:0005829">
    <property type="term" value="C:cytosol"/>
    <property type="evidence" value="ECO:0007669"/>
    <property type="project" value="TreeGrafter"/>
</dbReference>
<dbReference type="NCBIfam" id="TIGR00639">
    <property type="entry name" value="PurN"/>
    <property type="match status" value="1"/>
</dbReference>
<evidence type="ECO:0000313" key="7">
    <source>
        <dbReference type="Proteomes" id="UP000298381"/>
    </source>
</evidence>
<evidence type="ECO:0000256" key="3">
    <source>
        <dbReference type="ARBA" id="ARBA00022755"/>
    </source>
</evidence>
<dbReference type="InterPro" id="IPR002376">
    <property type="entry name" value="Formyl_transf_N"/>
</dbReference>
<gene>
    <name evidence="4" type="primary">purN</name>
    <name evidence="6" type="ORF">E4100_01105</name>
</gene>
<dbReference type="CDD" id="cd08645">
    <property type="entry name" value="FMT_core_GART"/>
    <property type="match status" value="1"/>
</dbReference>